<sequence length="733" mass="79884">MTATDPPAATPHAPDAGTPAPAPDAGQQQRMRQLSQALDCSDNGVVLCDRNARIHYINEGFTRMFGHRPDEAIGKRPRDLIRGPHTEPATLEQLGARHRAGHAHREDLLGYRKDGSPLWLSVVATPLGGDDGLLVNVFTDITAAKIHEVLSGKVLYALVHEEPLAATAALVCREIERVAPDLLVSVARHEANGELQLLAAPGLPPAFGISATCPLVAQRGRPVEVPDLGADPACGNCHAQASALGLRACWSYPIRSTSGQVLGVLSFHSRHPGQPSPWHRKLAELGQYLCALALEREQARSRMHRLAFYDVLTGLPNRVMFSALCEQPLQLAEQQPMPMALLFVDLDRFKRLNESQGHAAADGLLRDLAHHLQELAGAEAVVGRQVGDEFVLLVPQCPQHRAALLCEQLLAMIAAPRVVGSITVHASASIGVAMYPEDGRGIDTLLQHADLAMRRAKDEGGARFRFFSADMNRLAQERLLLEATLRDSLRHGGLRLHYQPQLHGDGGLYGAEALLRWKHPHLGDIPPARFVPLAEECGLMTPLSYWVLEEACRQLADWHARGIAVPRVALNLSASTFEQPRLVEQVRGLLQRHHLPAAALVLEITEGVMLSEQPQVPANLHALHALGVQLSLDDFGTGYSSLSHLHRLPISEMKLDRSFIGEIGHDPAAAALILSVLRIGESLGKHVVAEGVETEQQRRFLIDNGSPVLQGYLYAPALPADAFERWLHERAST</sequence>
<dbReference type="EMBL" id="LDJP01000033">
    <property type="protein sequence ID" value="KRG86594.1"/>
    <property type="molecule type" value="Genomic_DNA"/>
</dbReference>
<dbReference type="SUPFAM" id="SSF141868">
    <property type="entry name" value="EAL domain-like"/>
    <property type="match status" value="1"/>
</dbReference>
<feature type="region of interest" description="Disordered" evidence="3">
    <location>
        <begin position="1"/>
        <end position="34"/>
    </location>
</feature>
<dbReference type="PANTHER" id="PTHR44757">
    <property type="entry name" value="DIGUANYLATE CYCLASE DGCP"/>
    <property type="match status" value="1"/>
</dbReference>
<dbReference type="NCBIfam" id="TIGR00229">
    <property type="entry name" value="sensory_box"/>
    <property type="match status" value="1"/>
</dbReference>
<dbReference type="PATRIC" id="fig|659018.3.peg.1198"/>
<dbReference type="InterPro" id="IPR000014">
    <property type="entry name" value="PAS"/>
</dbReference>
<organism evidence="7 8">
    <name type="scientific">Stenotrophomonas daejeonensis</name>
    <dbReference type="NCBI Taxonomy" id="659018"/>
    <lineage>
        <taxon>Bacteria</taxon>
        <taxon>Pseudomonadati</taxon>
        <taxon>Pseudomonadota</taxon>
        <taxon>Gammaproteobacteria</taxon>
        <taxon>Lysobacterales</taxon>
        <taxon>Lysobacteraceae</taxon>
        <taxon>Stenotrophomonas</taxon>
    </lineage>
</organism>
<evidence type="ECO:0000256" key="1">
    <source>
        <dbReference type="ARBA" id="ARBA00012282"/>
    </source>
</evidence>
<dbReference type="PROSITE" id="PS50887">
    <property type="entry name" value="GGDEF"/>
    <property type="match status" value="1"/>
</dbReference>
<dbReference type="InterPro" id="IPR029016">
    <property type="entry name" value="GAF-like_dom_sf"/>
</dbReference>
<dbReference type="SUPFAM" id="SSF55781">
    <property type="entry name" value="GAF domain-like"/>
    <property type="match status" value="1"/>
</dbReference>
<dbReference type="GO" id="GO:0071111">
    <property type="term" value="F:cyclic-guanylate-specific phosphodiesterase activity"/>
    <property type="evidence" value="ECO:0007669"/>
    <property type="project" value="UniProtKB-EC"/>
</dbReference>
<dbReference type="RefSeq" id="WP_057640412.1">
    <property type="nucleotide sequence ID" value="NZ_LDJP01000033.1"/>
</dbReference>
<dbReference type="InterPro" id="IPR035919">
    <property type="entry name" value="EAL_sf"/>
</dbReference>
<dbReference type="Proteomes" id="UP000050940">
    <property type="component" value="Unassembled WGS sequence"/>
</dbReference>
<dbReference type="CDD" id="cd01949">
    <property type="entry name" value="GGDEF"/>
    <property type="match status" value="1"/>
</dbReference>
<proteinExistence type="predicted"/>
<evidence type="ECO:0000259" key="6">
    <source>
        <dbReference type="PROSITE" id="PS50887"/>
    </source>
</evidence>
<reference evidence="7 8" key="1">
    <citation type="submission" date="2015-05" db="EMBL/GenBank/DDBJ databases">
        <title>Genome sequencing and analysis of members of genus Stenotrophomonas.</title>
        <authorList>
            <person name="Patil P.P."/>
            <person name="Midha S."/>
            <person name="Patil P.B."/>
        </authorList>
    </citation>
    <scope>NUCLEOTIDE SEQUENCE [LARGE SCALE GENOMIC DNA]</scope>
    <source>
        <strain evidence="7 8">JCM 16244</strain>
    </source>
</reference>
<dbReference type="SMART" id="SM00091">
    <property type="entry name" value="PAS"/>
    <property type="match status" value="1"/>
</dbReference>
<evidence type="ECO:0000313" key="7">
    <source>
        <dbReference type="EMBL" id="KRG86594.1"/>
    </source>
</evidence>
<keyword evidence="2" id="KW-0973">c-di-GMP</keyword>
<dbReference type="Gene3D" id="3.20.20.450">
    <property type="entry name" value="EAL domain"/>
    <property type="match status" value="1"/>
</dbReference>
<dbReference type="Pfam" id="PF01590">
    <property type="entry name" value="GAF"/>
    <property type="match status" value="1"/>
</dbReference>
<feature type="domain" description="PAS" evidence="4">
    <location>
        <begin position="30"/>
        <end position="75"/>
    </location>
</feature>
<dbReference type="Pfam" id="PF13426">
    <property type="entry name" value="PAS_9"/>
    <property type="match status" value="1"/>
</dbReference>
<dbReference type="Gene3D" id="3.30.450.20">
    <property type="entry name" value="PAS domain"/>
    <property type="match status" value="1"/>
</dbReference>
<evidence type="ECO:0000259" key="5">
    <source>
        <dbReference type="PROSITE" id="PS50883"/>
    </source>
</evidence>
<dbReference type="SUPFAM" id="SSF55785">
    <property type="entry name" value="PYP-like sensor domain (PAS domain)"/>
    <property type="match status" value="1"/>
</dbReference>
<feature type="domain" description="GGDEF" evidence="6">
    <location>
        <begin position="337"/>
        <end position="469"/>
    </location>
</feature>
<dbReference type="InterPro" id="IPR000160">
    <property type="entry name" value="GGDEF_dom"/>
</dbReference>
<dbReference type="SMART" id="SM00052">
    <property type="entry name" value="EAL"/>
    <property type="match status" value="1"/>
</dbReference>
<dbReference type="PIRSF" id="PIRSF005925">
    <property type="entry name" value="Dos"/>
    <property type="match status" value="1"/>
</dbReference>
<dbReference type="PROSITE" id="PS50883">
    <property type="entry name" value="EAL"/>
    <property type="match status" value="1"/>
</dbReference>
<dbReference type="CDD" id="cd01948">
    <property type="entry name" value="EAL"/>
    <property type="match status" value="1"/>
</dbReference>
<feature type="domain" description="EAL" evidence="5">
    <location>
        <begin position="478"/>
        <end position="731"/>
    </location>
</feature>
<dbReference type="InterPro" id="IPR003018">
    <property type="entry name" value="GAF"/>
</dbReference>
<evidence type="ECO:0000256" key="2">
    <source>
        <dbReference type="ARBA" id="ARBA00022636"/>
    </source>
</evidence>
<comment type="caution">
    <text evidence="7">The sequence shown here is derived from an EMBL/GenBank/DDBJ whole genome shotgun (WGS) entry which is preliminary data.</text>
</comment>
<gene>
    <name evidence="7" type="ORF">ABB34_06365</name>
</gene>
<keyword evidence="8" id="KW-1185">Reference proteome</keyword>
<dbReference type="InterPro" id="IPR052155">
    <property type="entry name" value="Biofilm_reg_signaling"/>
</dbReference>
<dbReference type="CDD" id="cd00130">
    <property type="entry name" value="PAS"/>
    <property type="match status" value="1"/>
</dbReference>
<dbReference type="InterPro" id="IPR043128">
    <property type="entry name" value="Rev_trsase/Diguanyl_cyclase"/>
</dbReference>
<evidence type="ECO:0000313" key="8">
    <source>
        <dbReference type="Proteomes" id="UP000050940"/>
    </source>
</evidence>
<evidence type="ECO:0000259" key="4">
    <source>
        <dbReference type="PROSITE" id="PS50112"/>
    </source>
</evidence>
<dbReference type="Pfam" id="PF00563">
    <property type="entry name" value="EAL"/>
    <property type="match status" value="1"/>
</dbReference>
<dbReference type="NCBIfam" id="TIGR00254">
    <property type="entry name" value="GGDEF"/>
    <property type="match status" value="1"/>
</dbReference>
<protein>
    <recommendedName>
        <fullName evidence="1">cyclic-guanylate-specific phosphodiesterase</fullName>
        <ecNumber evidence="1">3.1.4.52</ecNumber>
    </recommendedName>
</protein>
<dbReference type="InterPro" id="IPR012226">
    <property type="entry name" value="Diguanyl_cyclase/Pdiesterase"/>
</dbReference>
<dbReference type="OrthoDB" id="9804951at2"/>
<dbReference type="PROSITE" id="PS50112">
    <property type="entry name" value="PAS"/>
    <property type="match status" value="1"/>
</dbReference>
<dbReference type="AlphaFoldDB" id="A0A0R0E598"/>
<dbReference type="FunFam" id="3.20.20.450:FF:000001">
    <property type="entry name" value="Cyclic di-GMP phosphodiesterase yahA"/>
    <property type="match status" value="1"/>
</dbReference>
<dbReference type="SMART" id="SM00065">
    <property type="entry name" value="GAF"/>
    <property type="match status" value="1"/>
</dbReference>
<dbReference type="PANTHER" id="PTHR44757:SF2">
    <property type="entry name" value="BIOFILM ARCHITECTURE MAINTENANCE PROTEIN MBAA"/>
    <property type="match status" value="1"/>
</dbReference>
<name>A0A0R0E598_9GAMM</name>
<dbReference type="EC" id="3.1.4.52" evidence="1"/>
<dbReference type="STRING" id="659018.ABB34_06365"/>
<evidence type="ECO:0000256" key="3">
    <source>
        <dbReference type="SAM" id="MobiDB-lite"/>
    </source>
</evidence>
<dbReference type="Pfam" id="PF00990">
    <property type="entry name" value="GGDEF"/>
    <property type="match status" value="1"/>
</dbReference>
<dbReference type="Gene3D" id="3.30.450.40">
    <property type="match status" value="1"/>
</dbReference>
<feature type="compositionally biased region" description="Low complexity" evidence="3">
    <location>
        <begin position="1"/>
        <end position="25"/>
    </location>
</feature>
<dbReference type="SMART" id="SM00267">
    <property type="entry name" value="GGDEF"/>
    <property type="match status" value="1"/>
</dbReference>
<dbReference type="SUPFAM" id="SSF55073">
    <property type="entry name" value="Nucleotide cyclase"/>
    <property type="match status" value="1"/>
</dbReference>
<dbReference type="InterPro" id="IPR035965">
    <property type="entry name" value="PAS-like_dom_sf"/>
</dbReference>
<dbReference type="Gene3D" id="3.30.70.270">
    <property type="match status" value="1"/>
</dbReference>
<accession>A0A0R0E598</accession>
<dbReference type="InterPro" id="IPR029787">
    <property type="entry name" value="Nucleotide_cyclase"/>
</dbReference>
<dbReference type="InterPro" id="IPR001633">
    <property type="entry name" value="EAL_dom"/>
</dbReference>